<dbReference type="PANTHER" id="PTHR12265:SF30">
    <property type="entry name" value="TRANSMEMBRANE PROTEIN 53"/>
    <property type="match status" value="1"/>
</dbReference>
<keyword evidence="8" id="KW-1185">Reference proteome</keyword>
<dbReference type="Pfam" id="PF05705">
    <property type="entry name" value="DUF829"/>
    <property type="match status" value="1"/>
</dbReference>
<dbReference type="OrthoDB" id="77878at2759"/>
<dbReference type="Gene3D" id="3.40.50.1820">
    <property type="entry name" value="alpha/beta hydrolase"/>
    <property type="match status" value="1"/>
</dbReference>
<sequence length="242" mass="27939">MNHDTPVVIILGWNSSKDNHLRKYSELFEKRHFSTVRVTANPFNTFFRSGSKVKFISHYILKTLSEYNLTEKPVFLYSFSNGGCAMYFHIMEALTKSDSEFFNTINIRGSIFDSCPINPNIESVKLVQSSVTDNVKNPIAKAAIWYSLGIFTPLVVYLNPTVKKFMSELEQAPLHSPQLVLYSKSDRLAPYKDIDKYVLVRRALGVSVTAKCWEKSGHVNHMREHPEEYIKYLNEFLDHCLR</sequence>
<dbReference type="OMA" id="FCALWDL"/>
<dbReference type="PhylomeDB" id="A7SHF2"/>
<dbReference type="KEGG" id="nve:5508372"/>
<dbReference type="InterPro" id="IPR008547">
    <property type="entry name" value="DUF829_TMEM53"/>
</dbReference>
<gene>
    <name evidence="7" type="ORF">NEMVEDRAFT_v1g118361</name>
</gene>
<evidence type="ECO:0000256" key="5">
    <source>
        <dbReference type="ARBA" id="ARBA00023242"/>
    </source>
</evidence>
<evidence type="ECO:0000256" key="2">
    <source>
        <dbReference type="ARBA" id="ARBA00022692"/>
    </source>
</evidence>
<dbReference type="STRING" id="45351.A7SHF2"/>
<keyword evidence="2" id="KW-0812">Transmembrane</keyword>
<comment type="subcellular location">
    <subcellularLocation>
        <location evidence="6">Nucleus outer membrane</location>
        <topology evidence="6">Single-pass membrane protein</topology>
    </subcellularLocation>
</comment>
<dbReference type="HOGENOM" id="CLU_036503_1_0_1"/>
<evidence type="ECO:0000313" key="7">
    <source>
        <dbReference type="EMBL" id="EDO36905.1"/>
    </source>
</evidence>
<dbReference type="eggNOG" id="KOG2521">
    <property type="taxonomic scope" value="Eukaryota"/>
</dbReference>
<dbReference type="GO" id="GO:0005640">
    <property type="term" value="C:nuclear outer membrane"/>
    <property type="evidence" value="ECO:0007669"/>
    <property type="project" value="UniProtKB-SubCell"/>
</dbReference>
<reference evidence="7 8" key="1">
    <citation type="journal article" date="2007" name="Science">
        <title>Sea anemone genome reveals ancestral eumetazoan gene repertoire and genomic organization.</title>
        <authorList>
            <person name="Putnam N.H."/>
            <person name="Srivastava M."/>
            <person name="Hellsten U."/>
            <person name="Dirks B."/>
            <person name="Chapman J."/>
            <person name="Salamov A."/>
            <person name="Terry A."/>
            <person name="Shapiro H."/>
            <person name="Lindquist E."/>
            <person name="Kapitonov V.V."/>
            <person name="Jurka J."/>
            <person name="Genikhovich G."/>
            <person name="Grigoriev I.V."/>
            <person name="Lucas S.M."/>
            <person name="Steele R.E."/>
            <person name="Finnerty J.R."/>
            <person name="Technau U."/>
            <person name="Martindale M.Q."/>
            <person name="Rokhsar D.S."/>
        </authorList>
    </citation>
    <scope>NUCLEOTIDE SEQUENCE [LARGE SCALE GENOMIC DNA]</scope>
    <source>
        <strain evidence="8">CH2 X CH6</strain>
    </source>
</reference>
<comment type="similarity">
    <text evidence="1">Belongs to the TMEM53 family.</text>
</comment>
<dbReference type="PANTHER" id="PTHR12265">
    <property type="entry name" value="TRANSMEMBRANE PROTEIN 53"/>
    <property type="match status" value="1"/>
</dbReference>
<dbReference type="ESTHER" id="nemve-a7shf2">
    <property type="family name" value="Duf_829"/>
</dbReference>
<dbReference type="InterPro" id="IPR029058">
    <property type="entry name" value="AB_hydrolase_fold"/>
</dbReference>
<evidence type="ECO:0000256" key="4">
    <source>
        <dbReference type="ARBA" id="ARBA00023136"/>
    </source>
</evidence>
<dbReference type="FunCoup" id="A7SHF2">
    <property type="interactions" value="393"/>
</dbReference>
<evidence type="ECO:0000256" key="1">
    <source>
        <dbReference type="ARBA" id="ARBA00007387"/>
    </source>
</evidence>
<protein>
    <recommendedName>
        <fullName evidence="9">Transmembrane protein 53</fullName>
    </recommendedName>
</protein>
<keyword evidence="4" id="KW-0472">Membrane</keyword>
<name>A7SHF2_NEMVE</name>
<accession>A7SHF2</accession>
<dbReference type="InParanoid" id="A7SHF2"/>
<dbReference type="Proteomes" id="UP000001593">
    <property type="component" value="Unassembled WGS sequence"/>
</dbReference>
<evidence type="ECO:0000256" key="6">
    <source>
        <dbReference type="ARBA" id="ARBA00034303"/>
    </source>
</evidence>
<dbReference type="EMBL" id="DS469659">
    <property type="protein sequence ID" value="EDO36905.1"/>
    <property type="molecule type" value="Genomic_DNA"/>
</dbReference>
<dbReference type="AlphaFoldDB" id="A7SHF2"/>
<evidence type="ECO:0000313" key="8">
    <source>
        <dbReference type="Proteomes" id="UP000001593"/>
    </source>
</evidence>
<evidence type="ECO:0008006" key="9">
    <source>
        <dbReference type="Google" id="ProtNLM"/>
    </source>
</evidence>
<keyword evidence="3" id="KW-1133">Transmembrane helix</keyword>
<dbReference type="SUPFAM" id="SSF53474">
    <property type="entry name" value="alpha/beta-Hydrolases"/>
    <property type="match status" value="1"/>
</dbReference>
<evidence type="ECO:0000256" key="3">
    <source>
        <dbReference type="ARBA" id="ARBA00022989"/>
    </source>
</evidence>
<organism evidence="7 8">
    <name type="scientific">Nematostella vectensis</name>
    <name type="common">Starlet sea anemone</name>
    <dbReference type="NCBI Taxonomy" id="45351"/>
    <lineage>
        <taxon>Eukaryota</taxon>
        <taxon>Metazoa</taxon>
        <taxon>Cnidaria</taxon>
        <taxon>Anthozoa</taxon>
        <taxon>Hexacorallia</taxon>
        <taxon>Actiniaria</taxon>
        <taxon>Edwardsiidae</taxon>
        <taxon>Nematostella</taxon>
    </lineage>
</organism>
<proteinExistence type="inferred from homology"/>
<keyword evidence="5" id="KW-0539">Nucleus</keyword>